<comment type="caution">
    <text evidence="4">The sequence shown here is derived from an EMBL/GenBank/DDBJ whole genome shotgun (WGS) entry which is preliminary data.</text>
</comment>
<evidence type="ECO:0000313" key="5">
    <source>
        <dbReference type="Proteomes" id="UP000535937"/>
    </source>
</evidence>
<dbReference type="InterPro" id="IPR043691">
    <property type="entry name" value="MpaA"/>
</dbReference>
<feature type="binding site" evidence="1">
    <location>
        <position position="156"/>
    </location>
    <ligand>
        <name>Zn(2+)</name>
        <dbReference type="ChEBI" id="CHEBI:29105"/>
        <note>catalytic</note>
    </ligand>
</feature>
<evidence type="ECO:0000259" key="3">
    <source>
        <dbReference type="PROSITE" id="PS52035"/>
    </source>
</evidence>
<dbReference type="HAMAP" id="MF_02211">
    <property type="entry name" value="MpaA_carboxypeptidase"/>
    <property type="match status" value="1"/>
</dbReference>
<dbReference type="GO" id="GO:0005737">
    <property type="term" value="C:cytoplasm"/>
    <property type="evidence" value="ECO:0007669"/>
    <property type="project" value="UniProtKB-SubCell"/>
</dbReference>
<keyword evidence="1" id="KW-0378">Hydrolase</keyword>
<evidence type="ECO:0000256" key="1">
    <source>
        <dbReference type="HAMAP-Rule" id="MF_02211"/>
    </source>
</evidence>
<dbReference type="PROSITE" id="PS52035">
    <property type="entry name" value="PEPTIDASE_M14"/>
    <property type="match status" value="1"/>
</dbReference>
<organism evidence="4 5">
    <name type="scientific">Microbulbifer rhizosphaerae</name>
    <dbReference type="NCBI Taxonomy" id="1562603"/>
    <lineage>
        <taxon>Bacteria</taxon>
        <taxon>Pseudomonadati</taxon>
        <taxon>Pseudomonadota</taxon>
        <taxon>Gammaproteobacteria</taxon>
        <taxon>Cellvibrionales</taxon>
        <taxon>Microbulbiferaceae</taxon>
        <taxon>Microbulbifer</taxon>
    </lineage>
</organism>
<comment type="function">
    <text evidence="1">Involved in muropeptide degradation. Catalyzes the hydrolysis of the gamma-D-glutamyl-diaminopimelic acid (gamma-D-Glu-Dap) amide bond in the murein tripeptide L-alanyl-gamma-D-glutamyl-meso-diaminopimelic acid, leading to the formation of L-Ala-gamma-D-Glu and Dap.</text>
</comment>
<keyword evidence="1" id="KW-0862">Zinc</keyword>
<keyword evidence="5" id="KW-1185">Reference proteome</keyword>
<dbReference type="GO" id="GO:0071555">
    <property type="term" value="P:cell wall organization"/>
    <property type="evidence" value="ECO:0007669"/>
    <property type="project" value="UniProtKB-KW"/>
</dbReference>
<gene>
    <name evidence="1" type="primary">mpaA</name>
    <name evidence="4" type="ORF">FHS09_001108</name>
</gene>
<sequence length="234" mass="25567">MAPLRPRTERGHFCHPRLQYGRSELGAPLLYFPAQSGNPHGMVMAGTHGDEVAAVVALSCALRALPSGQLRHHVILAVNPDGCQLGLRANARGVDLNRNFATGNWQGMESVYRWNSVAEERDVRLSTGSEAGSEAETQALCQLIDQLQPAWIVTIHEPLACVEDPEGSALGQWLASRMQLPLVENVGYPTPGSFSNWCDERKLPCITLEFPPVSADAASEDYLDVLVQLLSRKE</sequence>
<dbReference type="EC" id="3.4.17.-" evidence="1"/>
<dbReference type="GO" id="GO:0006508">
    <property type="term" value="P:proteolysis"/>
    <property type="evidence" value="ECO:0007669"/>
    <property type="project" value="UniProtKB-KW"/>
</dbReference>
<keyword evidence="1" id="KW-0482">Metalloprotease</keyword>
<dbReference type="NCBIfam" id="NF007897">
    <property type="entry name" value="PRK10602.1"/>
    <property type="match status" value="1"/>
</dbReference>
<dbReference type="InterPro" id="IPR000834">
    <property type="entry name" value="Peptidase_M14"/>
</dbReference>
<dbReference type="EMBL" id="JACHWZ010000004">
    <property type="protein sequence ID" value="MBB3060293.1"/>
    <property type="molecule type" value="Genomic_DNA"/>
</dbReference>
<keyword evidence="1" id="KW-0961">Cell wall biogenesis/degradation</keyword>
<accession>A0A7W4WAT1</accession>
<comment type="similarity">
    <text evidence="1 2">Belongs to the peptidase M14 family.</text>
</comment>
<feature type="binding site" evidence="1">
    <location>
        <position position="51"/>
    </location>
    <ligand>
        <name>Zn(2+)</name>
        <dbReference type="ChEBI" id="CHEBI:29105"/>
        <note>catalytic</note>
    </ligand>
</feature>
<evidence type="ECO:0000256" key="2">
    <source>
        <dbReference type="PROSITE-ProRule" id="PRU01379"/>
    </source>
</evidence>
<keyword evidence="1" id="KW-0645">Protease</keyword>
<dbReference type="UniPathway" id="UPA00549"/>
<dbReference type="GO" id="GO:0009253">
    <property type="term" value="P:peptidoglycan catabolic process"/>
    <property type="evidence" value="ECO:0007669"/>
    <property type="project" value="UniProtKB-UniRule"/>
</dbReference>
<dbReference type="GO" id="GO:0004040">
    <property type="term" value="F:amidase activity"/>
    <property type="evidence" value="ECO:0007669"/>
    <property type="project" value="InterPro"/>
</dbReference>
<name>A0A7W4WAT1_9GAMM</name>
<keyword evidence="1" id="KW-0121">Carboxypeptidase</keyword>
<dbReference type="GO" id="GO:0061473">
    <property type="term" value="F:murein tripeptide carboxypeptidase activity"/>
    <property type="evidence" value="ECO:0007669"/>
    <property type="project" value="UniProtKB-UniRule"/>
</dbReference>
<feature type="binding site" evidence="1">
    <location>
        <position position="48"/>
    </location>
    <ligand>
        <name>Zn(2+)</name>
        <dbReference type="ChEBI" id="CHEBI:29105"/>
        <note>catalytic</note>
    </ligand>
</feature>
<comment type="cofactor">
    <cofactor evidence="1">
        <name>Zn(2+)</name>
        <dbReference type="ChEBI" id="CHEBI:29105"/>
    </cofactor>
    <text evidence="1">Binds 1 zinc ion per subunit.</text>
</comment>
<keyword evidence="1" id="KW-0479">Metal-binding</keyword>
<reference evidence="4 5" key="1">
    <citation type="submission" date="2020-08" db="EMBL/GenBank/DDBJ databases">
        <title>Genomic Encyclopedia of Type Strains, Phase III (KMG-III): the genomes of soil and plant-associated and newly described type strains.</title>
        <authorList>
            <person name="Whitman W."/>
        </authorList>
    </citation>
    <scope>NUCLEOTIDE SEQUENCE [LARGE SCALE GENOMIC DNA]</scope>
    <source>
        <strain evidence="4 5">CECT 8799</strain>
    </source>
</reference>
<dbReference type="AlphaFoldDB" id="A0A7W4WAT1"/>
<dbReference type="GO" id="GO:0008270">
    <property type="term" value="F:zinc ion binding"/>
    <property type="evidence" value="ECO:0007669"/>
    <property type="project" value="UniProtKB-UniRule"/>
</dbReference>
<protein>
    <recommendedName>
        <fullName evidence="1">Murein peptide amidase A</fullName>
        <ecNumber evidence="1">3.4.17.-</ecNumber>
    </recommendedName>
    <alternativeName>
        <fullName evidence="1">Gamma-D-Glu-Dap amidase</fullName>
    </alternativeName>
    <alternativeName>
        <fullName evidence="1">Zinc metallocarboxypeptidase MpaA</fullName>
    </alternativeName>
</protein>
<comment type="pathway">
    <text evidence="1">Cell wall degradation; peptidoglycan degradation.</text>
</comment>
<dbReference type="RefSeq" id="WP_183457534.1">
    <property type="nucleotide sequence ID" value="NZ_JACHWZ010000004.1"/>
</dbReference>
<dbReference type="SUPFAM" id="SSF53187">
    <property type="entry name" value="Zn-dependent exopeptidases"/>
    <property type="match status" value="1"/>
</dbReference>
<comment type="subcellular location">
    <subcellularLocation>
        <location evidence="1">Cytoplasm</location>
    </subcellularLocation>
</comment>
<feature type="domain" description="Peptidase M14" evidence="3">
    <location>
        <begin position="1"/>
        <end position="233"/>
    </location>
</feature>
<dbReference type="GO" id="GO:0016998">
    <property type="term" value="P:cell wall macromolecule catabolic process"/>
    <property type="evidence" value="ECO:0007669"/>
    <property type="project" value="UniProtKB-UniPathway"/>
</dbReference>
<dbReference type="Gene3D" id="3.40.630.10">
    <property type="entry name" value="Zn peptidases"/>
    <property type="match status" value="1"/>
</dbReference>
<dbReference type="Proteomes" id="UP000535937">
    <property type="component" value="Unassembled WGS sequence"/>
</dbReference>
<dbReference type="Pfam" id="PF00246">
    <property type="entry name" value="Peptidase_M14"/>
    <property type="match status" value="1"/>
</dbReference>
<evidence type="ECO:0000313" key="4">
    <source>
        <dbReference type="EMBL" id="MBB3060293.1"/>
    </source>
</evidence>
<proteinExistence type="inferred from homology"/>
<feature type="active site" description="Proton donor/acceptor" evidence="2">
    <location>
        <position position="209"/>
    </location>
</feature>
<comment type="catalytic activity">
    <reaction evidence="1">
        <text>L-alanyl-gamma-D-glutamyl-meso-2,6-diaminopimelate + H2O = L-alanyl-D-glutamate + meso-2,6-diaminopimelate</text>
        <dbReference type="Rhea" id="RHEA:28398"/>
        <dbReference type="ChEBI" id="CHEBI:15377"/>
        <dbReference type="ChEBI" id="CHEBI:57791"/>
        <dbReference type="ChEBI" id="CHEBI:61395"/>
        <dbReference type="ChEBI" id="CHEBI:61401"/>
    </reaction>
</comment>
<keyword evidence="1" id="KW-0963">Cytoplasm</keyword>
<comment type="subunit">
    <text evidence="1">Homodimer.</text>
</comment>